<sequence length="178" mass="20608">MGGCKIQSLMDEFWVNLHKECRDPGIKKKTFMRWFLKGHAMGAVFKVLKAIYNLALPKELQKAMRAFLKMPEIIREFWDGTENDFIPFLILVNNMWSNMHKDKTHAKRFSKRKSLHQGIGGVFVSEGTKRYNLIFVMPEVIYEQMCTVKEMAEKKALLDAHNMAAKADPKGRGKAKEL</sequence>
<gene>
    <name evidence="1" type="ORF">HK097_009408</name>
</gene>
<protein>
    <submittedName>
        <fullName evidence="1">Uncharacterized protein</fullName>
    </submittedName>
</protein>
<comment type="caution">
    <text evidence="1">The sequence shown here is derived from an EMBL/GenBank/DDBJ whole genome shotgun (WGS) entry which is preliminary data.</text>
</comment>
<accession>A0AAD5SJ51</accession>
<keyword evidence="2" id="KW-1185">Reference proteome</keyword>
<evidence type="ECO:0000313" key="2">
    <source>
        <dbReference type="Proteomes" id="UP001212841"/>
    </source>
</evidence>
<organism evidence="1 2">
    <name type="scientific">Rhizophlyctis rosea</name>
    <dbReference type="NCBI Taxonomy" id="64517"/>
    <lineage>
        <taxon>Eukaryota</taxon>
        <taxon>Fungi</taxon>
        <taxon>Fungi incertae sedis</taxon>
        <taxon>Chytridiomycota</taxon>
        <taxon>Chytridiomycota incertae sedis</taxon>
        <taxon>Chytridiomycetes</taxon>
        <taxon>Rhizophlyctidales</taxon>
        <taxon>Rhizophlyctidaceae</taxon>
        <taxon>Rhizophlyctis</taxon>
    </lineage>
</organism>
<name>A0AAD5SJ51_9FUNG</name>
<reference evidence="1" key="1">
    <citation type="submission" date="2020-05" db="EMBL/GenBank/DDBJ databases">
        <title>Phylogenomic resolution of chytrid fungi.</title>
        <authorList>
            <person name="Stajich J.E."/>
            <person name="Amses K."/>
            <person name="Simmons R."/>
            <person name="Seto K."/>
            <person name="Myers J."/>
            <person name="Bonds A."/>
            <person name="Quandt C.A."/>
            <person name="Barry K."/>
            <person name="Liu P."/>
            <person name="Grigoriev I."/>
            <person name="Longcore J.E."/>
            <person name="James T.Y."/>
        </authorList>
    </citation>
    <scope>NUCLEOTIDE SEQUENCE</scope>
    <source>
        <strain evidence="1">JEL0318</strain>
    </source>
</reference>
<evidence type="ECO:0000313" key="1">
    <source>
        <dbReference type="EMBL" id="KAJ3055755.1"/>
    </source>
</evidence>
<dbReference type="Proteomes" id="UP001212841">
    <property type="component" value="Unassembled WGS sequence"/>
</dbReference>
<dbReference type="AlphaFoldDB" id="A0AAD5SJ51"/>
<dbReference type="EMBL" id="JADGJD010000062">
    <property type="protein sequence ID" value="KAJ3055755.1"/>
    <property type="molecule type" value="Genomic_DNA"/>
</dbReference>
<proteinExistence type="predicted"/>